<dbReference type="Gene3D" id="3.40.50.300">
    <property type="entry name" value="P-loop containing nucleotide triphosphate hydrolases"/>
    <property type="match status" value="1"/>
</dbReference>
<gene>
    <name evidence="2" type="ORF">DPMN_041487</name>
</gene>
<dbReference type="PANTHER" id="PTHR26392">
    <property type="entry name" value="MITOGEN-ACTIVATED PROTEIN KINASE KINASE KINASE 7-RELATED"/>
    <property type="match status" value="1"/>
</dbReference>
<dbReference type="PANTHER" id="PTHR26392:SF92">
    <property type="entry name" value="PROTEIN KINASE DOMAIN-CONTAINING PROTEIN"/>
    <property type="match status" value="1"/>
</dbReference>
<reference evidence="2" key="1">
    <citation type="journal article" date="2019" name="bioRxiv">
        <title>The Genome of the Zebra Mussel, Dreissena polymorpha: A Resource for Invasive Species Research.</title>
        <authorList>
            <person name="McCartney M.A."/>
            <person name="Auch B."/>
            <person name="Kono T."/>
            <person name="Mallez S."/>
            <person name="Zhang Y."/>
            <person name="Obille A."/>
            <person name="Becker A."/>
            <person name="Abrahante J.E."/>
            <person name="Garbe J."/>
            <person name="Badalamenti J.P."/>
            <person name="Herman A."/>
            <person name="Mangelson H."/>
            <person name="Liachko I."/>
            <person name="Sullivan S."/>
            <person name="Sone E.D."/>
            <person name="Koren S."/>
            <person name="Silverstein K.A.T."/>
            <person name="Beckman K.B."/>
            <person name="Gohl D.M."/>
        </authorList>
    </citation>
    <scope>NUCLEOTIDE SEQUENCE</scope>
    <source>
        <strain evidence="2">Duluth1</strain>
        <tissue evidence="2">Whole animal</tissue>
    </source>
</reference>
<protein>
    <recommendedName>
        <fullName evidence="1">Dynamin N-terminal domain-containing protein</fullName>
    </recommendedName>
</protein>
<reference evidence="2" key="2">
    <citation type="submission" date="2020-11" db="EMBL/GenBank/DDBJ databases">
        <authorList>
            <person name="McCartney M.A."/>
            <person name="Auch B."/>
            <person name="Kono T."/>
            <person name="Mallez S."/>
            <person name="Becker A."/>
            <person name="Gohl D.M."/>
            <person name="Silverstein K.A.T."/>
            <person name="Koren S."/>
            <person name="Bechman K.B."/>
            <person name="Herman A."/>
            <person name="Abrahante J.E."/>
            <person name="Garbe J."/>
        </authorList>
    </citation>
    <scope>NUCLEOTIDE SEQUENCE</scope>
    <source>
        <strain evidence="2">Duluth1</strain>
        <tissue evidence="2">Whole animal</tissue>
    </source>
</reference>
<evidence type="ECO:0000313" key="3">
    <source>
        <dbReference type="Proteomes" id="UP000828390"/>
    </source>
</evidence>
<keyword evidence="3" id="KW-1185">Reference proteome</keyword>
<dbReference type="InterPro" id="IPR027417">
    <property type="entry name" value="P-loop_NTPase"/>
</dbReference>
<feature type="non-terminal residue" evidence="2">
    <location>
        <position position="1"/>
    </location>
</feature>
<evidence type="ECO:0000313" key="2">
    <source>
        <dbReference type="EMBL" id="KAH3735027.1"/>
    </source>
</evidence>
<dbReference type="AlphaFoldDB" id="A0A9D4CYW0"/>
<feature type="domain" description="Dynamin N-terminal" evidence="1">
    <location>
        <begin position="9"/>
        <end position="148"/>
    </location>
</feature>
<proteinExistence type="predicted"/>
<comment type="caution">
    <text evidence="2">The sequence shown here is derived from an EMBL/GenBank/DDBJ whole genome shotgun (WGS) entry which is preliminary data.</text>
</comment>
<dbReference type="Proteomes" id="UP000828390">
    <property type="component" value="Unassembled WGS sequence"/>
</dbReference>
<dbReference type="EMBL" id="JAIWYP010000011">
    <property type="protein sequence ID" value="KAH3735027.1"/>
    <property type="molecule type" value="Genomic_DNA"/>
</dbReference>
<evidence type="ECO:0000259" key="1">
    <source>
        <dbReference type="Pfam" id="PF00350"/>
    </source>
</evidence>
<sequence>ILSEPNCIILVAGETSAEKSSFLNLLMERDVLSTSHLAATSTIYLIHPIEPESTRYFKVHLNGKKPKKYIVSKQNENEMLTKLKKMLVCREERYRNARVDIYRQVPLLDYNYHATLVDTPGIGESKEMSESVYEYLTNASAFIFIINSAYAGGVQKDNVI</sequence>
<organism evidence="2 3">
    <name type="scientific">Dreissena polymorpha</name>
    <name type="common">Zebra mussel</name>
    <name type="synonym">Mytilus polymorpha</name>
    <dbReference type="NCBI Taxonomy" id="45954"/>
    <lineage>
        <taxon>Eukaryota</taxon>
        <taxon>Metazoa</taxon>
        <taxon>Spiralia</taxon>
        <taxon>Lophotrochozoa</taxon>
        <taxon>Mollusca</taxon>
        <taxon>Bivalvia</taxon>
        <taxon>Autobranchia</taxon>
        <taxon>Heteroconchia</taxon>
        <taxon>Euheterodonta</taxon>
        <taxon>Imparidentia</taxon>
        <taxon>Neoheterodontei</taxon>
        <taxon>Myida</taxon>
        <taxon>Dreissenoidea</taxon>
        <taxon>Dreissenidae</taxon>
        <taxon>Dreissena</taxon>
    </lineage>
</organism>
<dbReference type="InterPro" id="IPR045063">
    <property type="entry name" value="Dynamin_N"/>
</dbReference>
<name>A0A9D4CYW0_DREPO</name>
<accession>A0A9D4CYW0</accession>
<dbReference type="SUPFAM" id="SSF52540">
    <property type="entry name" value="P-loop containing nucleoside triphosphate hydrolases"/>
    <property type="match status" value="1"/>
</dbReference>
<dbReference type="Pfam" id="PF00350">
    <property type="entry name" value="Dynamin_N"/>
    <property type="match status" value="1"/>
</dbReference>